<keyword evidence="4" id="KW-1185">Reference proteome</keyword>
<protein>
    <submittedName>
        <fullName evidence="3">D-alanyl-D-alanine carboxypeptidase</fullName>
    </submittedName>
</protein>
<dbReference type="STRING" id="288992.SAMN04488522_10152"/>
<keyword evidence="1" id="KW-0732">Signal</keyword>
<feature type="chain" id="PRO_5012296239" evidence="1">
    <location>
        <begin position="24"/>
        <end position="408"/>
    </location>
</feature>
<sequence length="408" mass="45766">MRSQLLSAFILIFSILNFSCKKAGNLPVDLNGSIDFENHSAEHPDKEKFQNILNKYKKDGIPGVSMLVYTPEKGMWIGTAGYSSIEDKVPMKLFNVFHSASVIKTYMSVATLKLAEEGKLKLSDKIDQYLPAAYSDNIANAHEATILNLLNHSSGIPDFLFESSHETDYYNNFYATFSTTDYLKYIYHKKALFQVGEKFEYCNTNYMLLALVLDKVYGSHASLLTDRIFKPYGLLHSYYKDETGYPAPFGTVNTYVDLYGDGKLQNSSGWERNFAKNNIGHDGMLFTTHDCFLFFKALFIDRKIINGQSLQTMLDFKPARDPINGYSFEGALGIERITSPKGLQRIYHVGASLGGANWVCYYPQKNAVIVINANFGGIIDSPIANMFLGYKGRGKTDGILEAVEAAIF</sequence>
<reference evidence="4" key="1">
    <citation type="submission" date="2016-11" db="EMBL/GenBank/DDBJ databases">
        <authorList>
            <person name="Varghese N."/>
            <person name="Submissions S."/>
        </authorList>
    </citation>
    <scope>NUCLEOTIDE SEQUENCE [LARGE SCALE GENOMIC DNA]</scope>
    <source>
        <strain evidence="4">DSM 16990</strain>
    </source>
</reference>
<organism evidence="3 4">
    <name type="scientific">Pedobacter caeni</name>
    <dbReference type="NCBI Taxonomy" id="288992"/>
    <lineage>
        <taxon>Bacteria</taxon>
        <taxon>Pseudomonadati</taxon>
        <taxon>Bacteroidota</taxon>
        <taxon>Sphingobacteriia</taxon>
        <taxon>Sphingobacteriales</taxon>
        <taxon>Sphingobacteriaceae</taxon>
        <taxon>Pedobacter</taxon>
    </lineage>
</organism>
<evidence type="ECO:0000313" key="3">
    <source>
        <dbReference type="EMBL" id="SHE38411.1"/>
    </source>
</evidence>
<dbReference type="InterPro" id="IPR001466">
    <property type="entry name" value="Beta-lactam-related"/>
</dbReference>
<dbReference type="RefSeq" id="WP_073225941.1">
    <property type="nucleotide sequence ID" value="NZ_FQUQ01000001.1"/>
</dbReference>
<dbReference type="Gene3D" id="3.40.710.10">
    <property type="entry name" value="DD-peptidase/beta-lactamase superfamily"/>
    <property type="match status" value="1"/>
</dbReference>
<dbReference type="InterPro" id="IPR012338">
    <property type="entry name" value="Beta-lactam/transpept-like"/>
</dbReference>
<feature type="signal peptide" evidence="1">
    <location>
        <begin position="1"/>
        <end position="23"/>
    </location>
</feature>
<dbReference type="Proteomes" id="UP000184287">
    <property type="component" value="Unassembled WGS sequence"/>
</dbReference>
<gene>
    <name evidence="3" type="ORF">SAMN04488522_10152</name>
</gene>
<name>A0A1M4T1U7_9SPHI</name>
<dbReference type="OrthoDB" id="9793489at2"/>
<dbReference type="SUPFAM" id="SSF56601">
    <property type="entry name" value="beta-lactamase/transpeptidase-like"/>
    <property type="match status" value="1"/>
</dbReference>
<dbReference type="EMBL" id="FQUQ01000001">
    <property type="protein sequence ID" value="SHE38411.1"/>
    <property type="molecule type" value="Genomic_DNA"/>
</dbReference>
<evidence type="ECO:0000256" key="1">
    <source>
        <dbReference type="SAM" id="SignalP"/>
    </source>
</evidence>
<feature type="domain" description="Beta-lactamase-related" evidence="2">
    <location>
        <begin position="55"/>
        <end position="374"/>
    </location>
</feature>
<dbReference type="GO" id="GO:0004180">
    <property type="term" value="F:carboxypeptidase activity"/>
    <property type="evidence" value="ECO:0007669"/>
    <property type="project" value="UniProtKB-KW"/>
</dbReference>
<evidence type="ECO:0000259" key="2">
    <source>
        <dbReference type="Pfam" id="PF00144"/>
    </source>
</evidence>
<accession>A0A1M4T1U7</accession>
<dbReference type="PANTHER" id="PTHR46825">
    <property type="entry name" value="D-ALANYL-D-ALANINE-CARBOXYPEPTIDASE/ENDOPEPTIDASE AMPH"/>
    <property type="match status" value="1"/>
</dbReference>
<evidence type="ECO:0000313" key="4">
    <source>
        <dbReference type="Proteomes" id="UP000184287"/>
    </source>
</evidence>
<dbReference type="PANTHER" id="PTHR46825:SF9">
    <property type="entry name" value="BETA-LACTAMASE-RELATED DOMAIN-CONTAINING PROTEIN"/>
    <property type="match status" value="1"/>
</dbReference>
<proteinExistence type="predicted"/>
<dbReference type="Pfam" id="PF00144">
    <property type="entry name" value="Beta-lactamase"/>
    <property type="match status" value="1"/>
</dbReference>
<dbReference type="InterPro" id="IPR050491">
    <property type="entry name" value="AmpC-like"/>
</dbReference>
<dbReference type="AlphaFoldDB" id="A0A1M4T1U7"/>
<keyword evidence="3" id="KW-0121">Carboxypeptidase</keyword>
<keyword evidence="3" id="KW-0645">Protease</keyword>
<keyword evidence="3" id="KW-0378">Hydrolase</keyword>